<dbReference type="AlphaFoldDB" id="A0A166AZI2"/>
<dbReference type="Pfam" id="PF12937">
    <property type="entry name" value="F-box-like"/>
    <property type="match status" value="1"/>
</dbReference>
<dbReference type="Proteomes" id="UP000077266">
    <property type="component" value="Unassembled WGS sequence"/>
</dbReference>
<dbReference type="PROSITE" id="PS50181">
    <property type="entry name" value="FBOX"/>
    <property type="match status" value="1"/>
</dbReference>
<reference evidence="2 3" key="1">
    <citation type="journal article" date="2016" name="Mol. Biol. Evol.">
        <title>Comparative Genomics of Early-Diverging Mushroom-Forming Fungi Provides Insights into the Origins of Lignocellulose Decay Capabilities.</title>
        <authorList>
            <person name="Nagy L.G."/>
            <person name="Riley R."/>
            <person name="Tritt A."/>
            <person name="Adam C."/>
            <person name="Daum C."/>
            <person name="Floudas D."/>
            <person name="Sun H."/>
            <person name="Yadav J.S."/>
            <person name="Pangilinan J."/>
            <person name="Larsson K.H."/>
            <person name="Matsuura K."/>
            <person name="Barry K."/>
            <person name="Labutti K."/>
            <person name="Kuo R."/>
            <person name="Ohm R.A."/>
            <person name="Bhattacharya S.S."/>
            <person name="Shirouzu T."/>
            <person name="Yoshinaga Y."/>
            <person name="Martin F.M."/>
            <person name="Grigoriev I.V."/>
            <person name="Hibbett D.S."/>
        </authorList>
    </citation>
    <scope>NUCLEOTIDE SEQUENCE [LARGE SCALE GENOMIC DNA]</scope>
    <source>
        <strain evidence="2 3">HHB12029</strain>
    </source>
</reference>
<sequence>MRPCVASGLSTLGPRHVHDLPAEVITEAFWFLSFIQVLHAAQVCQRWRDLGIDHPIFWRYITVTSITRGSLEMLRARLGQTDDRPFTLHVDVPGADRLIETKLMELINISLYNVRDLTIHLDGIFFYQLLAVLRNHAPKLQRFHIKLYAPDRWMAQLPITPLIFDSMPGQLEYLRIEDVIFPDSPNIPAFANVRTLVLCMPPDAFTDFPTFLFEYCPLLEVLSITIGTMTLHAPLPPAATAGLARLDHLDVHLSPSSVVDFVAKVPLATIRAVALGGFVDFDTVYDFLEPLRSPFNFTILRNGHDVWTTVESRATRYTRSFVQHTSVYKHYSGDPASNPKANALYDNEDFPAQVEMLTVSLSLWDTMMPYLHNYKIVTVLTLHLDICGDEDHPYRLPRSIYAFPCLSALGFCTRPSLDEVGLVHVHPRDLVDFAGRIAVTGPQCIDLYLPTVGMAVVDRSGLLEQEFHSVTFIEWRGRGY</sequence>
<dbReference type="SUPFAM" id="SSF81383">
    <property type="entry name" value="F-box domain"/>
    <property type="match status" value="1"/>
</dbReference>
<dbReference type="EMBL" id="KV425941">
    <property type="protein sequence ID" value="KZV96529.1"/>
    <property type="molecule type" value="Genomic_DNA"/>
</dbReference>
<keyword evidence="3" id="KW-1185">Reference proteome</keyword>
<gene>
    <name evidence="2" type="ORF">EXIGLDRAFT_732968</name>
</gene>
<accession>A0A166AZI2</accession>
<proteinExistence type="predicted"/>
<evidence type="ECO:0000313" key="3">
    <source>
        <dbReference type="Proteomes" id="UP000077266"/>
    </source>
</evidence>
<organism evidence="2 3">
    <name type="scientific">Exidia glandulosa HHB12029</name>
    <dbReference type="NCBI Taxonomy" id="1314781"/>
    <lineage>
        <taxon>Eukaryota</taxon>
        <taxon>Fungi</taxon>
        <taxon>Dikarya</taxon>
        <taxon>Basidiomycota</taxon>
        <taxon>Agaricomycotina</taxon>
        <taxon>Agaricomycetes</taxon>
        <taxon>Auriculariales</taxon>
        <taxon>Exidiaceae</taxon>
        <taxon>Exidia</taxon>
    </lineage>
</organism>
<feature type="domain" description="F-box" evidence="1">
    <location>
        <begin position="14"/>
        <end position="61"/>
    </location>
</feature>
<evidence type="ECO:0000259" key="1">
    <source>
        <dbReference type="PROSITE" id="PS50181"/>
    </source>
</evidence>
<protein>
    <recommendedName>
        <fullName evidence="1">F-box domain-containing protein</fullName>
    </recommendedName>
</protein>
<dbReference type="InterPro" id="IPR036047">
    <property type="entry name" value="F-box-like_dom_sf"/>
</dbReference>
<evidence type="ECO:0000313" key="2">
    <source>
        <dbReference type="EMBL" id="KZV96529.1"/>
    </source>
</evidence>
<dbReference type="OrthoDB" id="2423701at2759"/>
<name>A0A166AZI2_EXIGL</name>
<dbReference type="InParanoid" id="A0A166AZI2"/>
<dbReference type="Gene3D" id="1.20.1280.50">
    <property type="match status" value="1"/>
</dbReference>
<dbReference type="InterPro" id="IPR001810">
    <property type="entry name" value="F-box_dom"/>
</dbReference>